<feature type="signal peptide" evidence="2">
    <location>
        <begin position="1"/>
        <end position="22"/>
    </location>
</feature>
<dbReference type="Gene3D" id="2.60.40.1880">
    <property type="entry name" value="Invasion associated locus B (IalB) protein"/>
    <property type="match status" value="1"/>
</dbReference>
<keyword evidence="4" id="KW-1185">Reference proteome</keyword>
<dbReference type="EMBL" id="JACIJS010000006">
    <property type="protein sequence ID" value="MBB5516288.1"/>
    <property type="molecule type" value="Genomic_DNA"/>
</dbReference>
<gene>
    <name evidence="3" type="ORF">FHS89_002314</name>
</gene>
<name>A0A840WMI2_9RHOB</name>
<dbReference type="Proteomes" id="UP000553766">
    <property type="component" value="Unassembled WGS sequence"/>
</dbReference>
<evidence type="ECO:0000313" key="4">
    <source>
        <dbReference type="Proteomes" id="UP000553766"/>
    </source>
</evidence>
<comment type="caution">
    <text evidence="3">The sequence shown here is derived from an EMBL/GenBank/DDBJ whole genome shotgun (WGS) entry which is preliminary data.</text>
</comment>
<keyword evidence="2" id="KW-0732">Signal</keyword>
<proteinExistence type="predicted"/>
<sequence length="194" mass="20295">MIRFSLIPALLFAGLMALPLSAQTGPTTGFGPPPPPPEPAPVSPPTEGNLEDTVRAVNGDWAIVCAGESEFCTMKQIALNADGTPAAEIEVIRLPRGGPAAAGINVLTPLGVLLTEGLIFEIDDTGTRRYEFQFCSNDGCLARFGVDQASVDAMKRGNLVKLGVRAINLPDQAVLGVSLAGFTASFNALRPHAR</sequence>
<dbReference type="InterPro" id="IPR038696">
    <property type="entry name" value="IalB_sf"/>
</dbReference>
<evidence type="ECO:0000256" key="1">
    <source>
        <dbReference type="SAM" id="MobiDB-lite"/>
    </source>
</evidence>
<accession>A0A840WMI2</accession>
<feature type="chain" id="PRO_5032833665" evidence="2">
    <location>
        <begin position="23"/>
        <end position="194"/>
    </location>
</feature>
<dbReference type="AlphaFoldDB" id="A0A840WMI2"/>
<feature type="region of interest" description="Disordered" evidence="1">
    <location>
        <begin position="24"/>
        <end position="50"/>
    </location>
</feature>
<evidence type="ECO:0000313" key="3">
    <source>
        <dbReference type="EMBL" id="MBB5516288.1"/>
    </source>
</evidence>
<dbReference type="Pfam" id="PF06776">
    <property type="entry name" value="IalB"/>
    <property type="match status" value="1"/>
</dbReference>
<dbReference type="RefSeq" id="WP_184011731.1">
    <property type="nucleotide sequence ID" value="NZ_JACIJS010000006.1"/>
</dbReference>
<reference evidence="3 4" key="1">
    <citation type="submission" date="2020-08" db="EMBL/GenBank/DDBJ databases">
        <title>Genomic Encyclopedia of Type Strains, Phase IV (KMG-IV): sequencing the most valuable type-strain genomes for metagenomic binning, comparative biology and taxonomic classification.</title>
        <authorList>
            <person name="Goeker M."/>
        </authorList>
    </citation>
    <scope>NUCLEOTIDE SEQUENCE [LARGE SCALE GENOMIC DNA]</scope>
    <source>
        <strain evidence="3 4">DSM 103377</strain>
    </source>
</reference>
<protein>
    <submittedName>
        <fullName evidence="3">Invasion protein IalB</fullName>
    </submittedName>
</protein>
<feature type="compositionally biased region" description="Pro residues" evidence="1">
    <location>
        <begin position="31"/>
        <end position="44"/>
    </location>
</feature>
<dbReference type="InterPro" id="IPR010642">
    <property type="entry name" value="Invasion_prot_B"/>
</dbReference>
<organism evidence="3 4">
    <name type="scientific">Rubricella aquisinus</name>
    <dbReference type="NCBI Taxonomy" id="2028108"/>
    <lineage>
        <taxon>Bacteria</taxon>
        <taxon>Pseudomonadati</taxon>
        <taxon>Pseudomonadota</taxon>
        <taxon>Alphaproteobacteria</taxon>
        <taxon>Rhodobacterales</taxon>
        <taxon>Paracoccaceae</taxon>
        <taxon>Rubricella</taxon>
    </lineage>
</organism>
<evidence type="ECO:0000256" key="2">
    <source>
        <dbReference type="SAM" id="SignalP"/>
    </source>
</evidence>